<evidence type="ECO:0000313" key="4">
    <source>
        <dbReference type="EMBL" id="RHY53870.1"/>
    </source>
</evidence>
<feature type="domain" description="GMP phosphodiesterase delta subunit" evidence="3">
    <location>
        <begin position="87"/>
        <end position="188"/>
    </location>
</feature>
<feature type="domain" description="GMP phosphodiesterase delta subunit" evidence="3">
    <location>
        <begin position="207"/>
        <end position="267"/>
    </location>
</feature>
<sequence length="268" mass="30384">MERKGADYKGVAEDKYSYGRKKAASAYKDADDSDAESKSVASSGQEEELDFAQEKLLDLDVESEWEEIRKRPSIARIQKAVDPRGKKIADGLKINYMNMRCGDSGRMLWQSEKWGKDMFEREQKGRSLPSCSLTPLSTHHRRLFVVAVVPKAILQCTSVSREINFSSTEEIKAFRLEQRVFFNGQCLEGSFLNLRRTVSHILVLDLEWLFAFGFVIPHSTNTWQQTIDAAGPDAMLPADAISGNLTIETGFYDANVLIAKTVYRIYYD</sequence>
<dbReference type="InterPro" id="IPR037036">
    <property type="entry name" value="PDED_dom_sf"/>
</dbReference>
<evidence type="ECO:0000313" key="7">
    <source>
        <dbReference type="Proteomes" id="UP000286510"/>
    </source>
</evidence>
<comment type="caution">
    <text evidence="4">The sequence shown here is derived from an EMBL/GenBank/DDBJ whole genome shotgun (WGS) entry which is preliminary data.</text>
</comment>
<dbReference type="PANTHER" id="PTHR12976:SF0">
    <property type="entry name" value="RETINAL ROD RHODOPSIN-SENSITIVE CGMP 3',5'-CYCLIC PHOSPHODIESTERASE SUBUNIT DELTA"/>
    <property type="match status" value="1"/>
</dbReference>
<evidence type="ECO:0000259" key="3">
    <source>
        <dbReference type="Pfam" id="PF05351"/>
    </source>
</evidence>
<dbReference type="AlphaFoldDB" id="A0A3R6ZFU4"/>
<dbReference type="Proteomes" id="UP000283543">
    <property type="component" value="Unassembled WGS sequence"/>
</dbReference>
<accession>A0A3R6ZFU4</accession>
<dbReference type="SUPFAM" id="SSF81296">
    <property type="entry name" value="E set domains"/>
    <property type="match status" value="1"/>
</dbReference>
<evidence type="ECO:0000256" key="2">
    <source>
        <dbReference type="SAM" id="MobiDB-lite"/>
    </source>
</evidence>
<dbReference type="Pfam" id="PF05351">
    <property type="entry name" value="GMP_PDE_delta"/>
    <property type="match status" value="2"/>
</dbReference>
<proteinExistence type="inferred from homology"/>
<dbReference type="GO" id="GO:0005737">
    <property type="term" value="C:cytoplasm"/>
    <property type="evidence" value="ECO:0007669"/>
    <property type="project" value="TreeGrafter"/>
</dbReference>
<dbReference type="Proteomes" id="UP000286510">
    <property type="component" value="Unassembled WGS sequence"/>
</dbReference>
<dbReference type="InterPro" id="IPR008015">
    <property type="entry name" value="PDED_dom"/>
</dbReference>
<protein>
    <recommendedName>
        <fullName evidence="3">GMP phosphodiesterase delta subunit domain-containing protein</fullName>
    </recommendedName>
</protein>
<evidence type="ECO:0000313" key="6">
    <source>
        <dbReference type="Proteomes" id="UP000283543"/>
    </source>
</evidence>
<dbReference type="PANTHER" id="PTHR12976">
    <property type="entry name" value="RETINAL ROD RHODOPSIN-SENSITIVE CGMP 3',5'-CYCLIC PHOSPHODIESTERASE DELTA-SUBUNIT"/>
    <property type="match status" value="1"/>
</dbReference>
<feature type="region of interest" description="Disordered" evidence="2">
    <location>
        <begin position="18"/>
        <end position="49"/>
    </location>
</feature>
<dbReference type="Gene3D" id="2.70.50.40">
    <property type="entry name" value="GMP phosphodiesterase, delta subunit"/>
    <property type="match status" value="1"/>
</dbReference>
<dbReference type="EMBL" id="QUTF01006771">
    <property type="protein sequence ID" value="RHZ40280.1"/>
    <property type="molecule type" value="Genomic_DNA"/>
</dbReference>
<organism evidence="4 6">
    <name type="scientific">Aphanomyces astaci</name>
    <name type="common">Crayfish plague agent</name>
    <dbReference type="NCBI Taxonomy" id="112090"/>
    <lineage>
        <taxon>Eukaryota</taxon>
        <taxon>Sar</taxon>
        <taxon>Stramenopiles</taxon>
        <taxon>Oomycota</taxon>
        <taxon>Saprolegniomycetes</taxon>
        <taxon>Saprolegniales</taxon>
        <taxon>Verrucalvaceae</taxon>
        <taxon>Aphanomyces</taxon>
    </lineage>
</organism>
<reference evidence="6 7" key="1">
    <citation type="submission" date="2018-08" db="EMBL/GenBank/DDBJ databases">
        <title>Aphanomyces genome sequencing and annotation.</title>
        <authorList>
            <person name="Minardi D."/>
            <person name="Oidtmann B."/>
            <person name="Van Der Giezen M."/>
            <person name="Studholme D.J."/>
        </authorList>
    </citation>
    <scope>NUCLEOTIDE SEQUENCE [LARGE SCALE GENOMIC DNA]</scope>
    <source>
        <strain evidence="5 7">FDL457</strain>
        <strain evidence="4 6">Si</strain>
    </source>
</reference>
<comment type="similarity">
    <text evidence="1">Belongs to the PDE6D/unc-119 family.</text>
</comment>
<name>A0A3R6ZFU4_APHAT</name>
<evidence type="ECO:0000313" key="5">
    <source>
        <dbReference type="EMBL" id="RHZ40280.1"/>
    </source>
</evidence>
<dbReference type="EMBL" id="QUTB01005704">
    <property type="protein sequence ID" value="RHY53870.1"/>
    <property type="molecule type" value="Genomic_DNA"/>
</dbReference>
<evidence type="ECO:0000256" key="1">
    <source>
        <dbReference type="ARBA" id="ARBA00008102"/>
    </source>
</evidence>
<dbReference type="InterPro" id="IPR014756">
    <property type="entry name" value="Ig_E-set"/>
</dbReference>
<gene>
    <name evidence="5" type="ORF">DYB26_015566</name>
    <name evidence="4" type="ORF">DYB34_003765</name>
</gene>
<dbReference type="VEuPathDB" id="FungiDB:H257_02187"/>